<dbReference type="Proteomes" id="UP000324832">
    <property type="component" value="Unassembled WGS sequence"/>
</dbReference>
<evidence type="ECO:0000313" key="2">
    <source>
        <dbReference type="EMBL" id="VVD00151.1"/>
    </source>
</evidence>
<protein>
    <submittedName>
        <fullName evidence="2">Uncharacterized protein</fullName>
    </submittedName>
</protein>
<accession>A0A5E4QR30</accession>
<name>A0A5E4QR30_9NEOP</name>
<evidence type="ECO:0000313" key="3">
    <source>
        <dbReference type="Proteomes" id="UP000324832"/>
    </source>
</evidence>
<evidence type="ECO:0000256" key="1">
    <source>
        <dbReference type="SAM" id="MobiDB-lite"/>
    </source>
</evidence>
<sequence>MLNDSDRVILRRQYDNNRLFEIHIEKLKEVNGLKKHNLLVKSKLRSGRNQYIYINNPVESRVPHAFLTLEEFKEALTKRIESQKIIATPKHYVLFLSNSTTKRIEKYTTAAKIVGKRKNTKSTRKSYSTPTQATIEHIMDRLRMRLVTRSDNEDITTAKTKIKDLPDLIRASTENILEKEIFFKDNTTKIDSNENSDISKELNIPVNKSIVLKEVVDRLFKNISELKTLSSAGEFNEPPLITARFSPVLDSVGSTNLNTIESASKEGQKEIFERDVNNISKSKPKRSTTVAFEDIFTFTTQKRDDKTPTAANINSKKRTHLKESNKTSRKRSTLGRPLVFMGGQ</sequence>
<reference evidence="2 3" key="1">
    <citation type="submission" date="2017-07" db="EMBL/GenBank/DDBJ databases">
        <authorList>
            <person name="Talla V."/>
            <person name="Backstrom N."/>
        </authorList>
    </citation>
    <scope>NUCLEOTIDE SEQUENCE [LARGE SCALE GENOMIC DNA]</scope>
</reference>
<organism evidence="2 3">
    <name type="scientific">Leptidea sinapis</name>
    <dbReference type="NCBI Taxonomy" id="189913"/>
    <lineage>
        <taxon>Eukaryota</taxon>
        <taxon>Metazoa</taxon>
        <taxon>Ecdysozoa</taxon>
        <taxon>Arthropoda</taxon>
        <taxon>Hexapoda</taxon>
        <taxon>Insecta</taxon>
        <taxon>Pterygota</taxon>
        <taxon>Neoptera</taxon>
        <taxon>Endopterygota</taxon>
        <taxon>Lepidoptera</taxon>
        <taxon>Glossata</taxon>
        <taxon>Ditrysia</taxon>
        <taxon>Papilionoidea</taxon>
        <taxon>Pieridae</taxon>
        <taxon>Dismorphiinae</taxon>
        <taxon>Leptidea</taxon>
    </lineage>
</organism>
<dbReference type="AlphaFoldDB" id="A0A5E4QR30"/>
<feature type="region of interest" description="Disordered" evidence="1">
    <location>
        <begin position="316"/>
        <end position="344"/>
    </location>
</feature>
<dbReference type="EMBL" id="FZQP02004468">
    <property type="protein sequence ID" value="VVD00151.1"/>
    <property type="molecule type" value="Genomic_DNA"/>
</dbReference>
<proteinExistence type="predicted"/>
<gene>
    <name evidence="2" type="ORF">LSINAPIS_LOCUS10846</name>
</gene>
<keyword evidence="3" id="KW-1185">Reference proteome</keyword>